<evidence type="ECO:0000313" key="2">
    <source>
        <dbReference type="Proteomes" id="UP000053664"/>
    </source>
</evidence>
<dbReference type="AlphaFoldDB" id="A0A061H0X6"/>
<reference evidence="1 2" key="1">
    <citation type="journal article" date="2013" name="Plant Cell">
        <title>The transition from a phytopathogenic smut ancestor to an anamorphic biocontrol agent deciphered by comparative whole-genome analysis.</title>
        <authorList>
            <person name="Lefebvre F."/>
            <person name="Joly D.L."/>
            <person name="Labbe C."/>
            <person name="Teichmann B."/>
            <person name="Linning R."/>
            <person name="Belzile F."/>
            <person name="Bakkeren G."/>
            <person name="Belanger R.R."/>
        </authorList>
    </citation>
    <scope>NUCLEOTIDE SEQUENCE [LARGE SCALE GENOMIC DNA]</scope>
    <source>
        <strain evidence="1 2">PF-1</strain>
    </source>
</reference>
<dbReference type="RefSeq" id="XP_007882267.1">
    <property type="nucleotide sequence ID" value="XM_007884076.1"/>
</dbReference>
<dbReference type="SUPFAM" id="SSF47954">
    <property type="entry name" value="Cyclin-like"/>
    <property type="match status" value="2"/>
</dbReference>
<dbReference type="EMBL" id="KE361649">
    <property type="protein sequence ID" value="EPQ25858.1"/>
    <property type="molecule type" value="Genomic_DNA"/>
</dbReference>
<dbReference type="PANTHER" id="PTHR10026">
    <property type="entry name" value="CYCLIN"/>
    <property type="match status" value="1"/>
</dbReference>
<dbReference type="CDD" id="cd20532">
    <property type="entry name" value="CYCLIN_CCNL_rpt1"/>
    <property type="match status" value="1"/>
</dbReference>
<dbReference type="HOGENOM" id="CLU_022000_3_2_1"/>
<evidence type="ECO:0000313" key="1">
    <source>
        <dbReference type="EMBL" id="EPQ25858.1"/>
    </source>
</evidence>
<gene>
    <name evidence="1" type="ORF">PFL1_06533</name>
</gene>
<proteinExistence type="predicted"/>
<name>A0A061H0X6_9BASI</name>
<dbReference type="eggNOG" id="KOG0835">
    <property type="taxonomic scope" value="Eukaryota"/>
</dbReference>
<protein>
    <submittedName>
        <fullName evidence="1">Uncharacterized protein</fullName>
    </submittedName>
</protein>
<dbReference type="InterPro" id="IPR036915">
    <property type="entry name" value="Cyclin-like_sf"/>
</dbReference>
<organism evidence="1 2">
    <name type="scientific">Pseudozyma flocculosa PF-1</name>
    <dbReference type="NCBI Taxonomy" id="1277687"/>
    <lineage>
        <taxon>Eukaryota</taxon>
        <taxon>Fungi</taxon>
        <taxon>Dikarya</taxon>
        <taxon>Basidiomycota</taxon>
        <taxon>Ustilaginomycotina</taxon>
        <taxon>Ustilaginomycetes</taxon>
        <taxon>Ustilaginales</taxon>
        <taxon>Ustilaginaceae</taxon>
        <taxon>Pseudozyma</taxon>
    </lineage>
</organism>
<dbReference type="GO" id="GO:0006357">
    <property type="term" value="P:regulation of transcription by RNA polymerase II"/>
    <property type="evidence" value="ECO:0007669"/>
    <property type="project" value="InterPro"/>
</dbReference>
<accession>A0A061H0X6</accession>
<dbReference type="GO" id="GO:0016538">
    <property type="term" value="F:cyclin-dependent protein serine/threonine kinase regulator activity"/>
    <property type="evidence" value="ECO:0007669"/>
    <property type="project" value="InterPro"/>
</dbReference>
<dbReference type="OrthoDB" id="10264655at2759"/>
<dbReference type="PIRSF" id="PIRSF036580">
    <property type="entry name" value="Cyclin_L"/>
    <property type="match status" value="1"/>
</dbReference>
<dbReference type="Gene3D" id="1.10.472.10">
    <property type="entry name" value="Cyclin-like"/>
    <property type="match status" value="2"/>
</dbReference>
<dbReference type="InterPro" id="IPR043198">
    <property type="entry name" value="Cyclin/Ssn8"/>
</dbReference>
<dbReference type="Proteomes" id="UP000053664">
    <property type="component" value="Unassembled WGS sequence"/>
</dbReference>
<sequence length="341" mass="38493">MLLNTLATQSQLHNSPSRQDGIPEHLEYQIRLYGCQLIQGAGILLGLPQRVMATAQVLYQRFWFVSSLKHFSSRDICMGSLFLSTKLEESPVRLRDLINAFDYLIKRDRHHSRHGSAMAALATQLGPIHGQLHERREHASHQPHVYEPQGYFDNDFYEMKDALVVGEMQLLKRLGFHVQVNLPYATMVNYLQLLELSSAQVQVRLCPRGTHSASEGEGAEARPGHRRVDFAQRAWGFLNDALQTPVYCLLPPHVLACSVIYLTAQTAEPPFALPLEPMPWWELFDVQHGEIEVVCCHILRLYHSDSPSAMIRAGSGGLSALLTKKDVKEWLVNNGRAEGLL</sequence>
<dbReference type="KEGG" id="pfp:PFL1_06533"/>
<dbReference type="GeneID" id="19320606"/>